<dbReference type="InterPro" id="IPR026444">
    <property type="entry name" value="Secre_tail"/>
</dbReference>
<dbReference type="NCBIfam" id="TIGR04183">
    <property type="entry name" value="Por_Secre_tail"/>
    <property type="match status" value="1"/>
</dbReference>
<evidence type="ECO:0000313" key="4">
    <source>
        <dbReference type="EMBL" id="QIE59703.1"/>
    </source>
</evidence>
<organism evidence="4 5">
    <name type="scientific">Rasiella rasia</name>
    <dbReference type="NCBI Taxonomy" id="2744027"/>
    <lineage>
        <taxon>Bacteria</taxon>
        <taxon>Pseudomonadati</taxon>
        <taxon>Bacteroidota</taxon>
        <taxon>Flavobacteriia</taxon>
        <taxon>Flavobacteriales</taxon>
        <taxon>Flavobacteriaceae</taxon>
        <taxon>Rasiella</taxon>
    </lineage>
</organism>
<feature type="signal peptide" evidence="2">
    <location>
        <begin position="1"/>
        <end position="21"/>
    </location>
</feature>
<evidence type="ECO:0000256" key="2">
    <source>
        <dbReference type="SAM" id="SignalP"/>
    </source>
</evidence>
<reference evidence="4 5" key="1">
    <citation type="submission" date="2020-02" db="EMBL/GenBank/DDBJ databases">
        <title>Complete genome sequence of Flavobacteriaceae bacterium.</title>
        <authorList>
            <person name="Kim S.-J."/>
            <person name="Kim Y.-S."/>
            <person name="Kim K.-H."/>
        </authorList>
    </citation>
    <scope>NUCLEOTIDE SEQUENCE [LARGE SCALE GENOMIC DNA]</scope>
    <source>
        <strain evidence="4 5">RR4-40</strain>
    </source>
</reference>
<dbReference type="EMBL" id="CP049057">
    <property type="protein sequence ID" value="QIE59703.1"/>
    <property type="molecule type" value="Genomic_DNA"/>
</dbReference>
<dbReference type="Pfam" id="PF18962">
    <property type="entry name" value="Por_Secre_tail"/>
    <property type="match status" value="1"/>
</dbReference>
<evidence type="ECO:0000313" key="5">
    <source>
        <dbReference type="Proteomes" id="UP000505306"/>
    </source>
</evidence>
<accession>A0A6G6GMR5</accession>
<keyword evidence="5" id="KW-1185">Reference proteome</keyword>
<feature type="domain" description="Secretion system C-terminal sorting" evidence="3">
    <location>
        <begin position="520"/>
        <end position="588"/>
    </location>
</feature>
<dbReference type="AlphaFoldDB" id="A0A6G6GMR5"/>
<dbReference type="KEGG" id="mgel:G5B37_09040"/>
<evidence type="ECO:0000256" key="1">
    <source>
        <dbReference type="ARBA" id="ARBA00022729"/>
    </source>
</evidence>
<feature type="chain" id="PRO_5026089188" evidence="2">
    <location>
        <begin position="22"/>
        <end position="590"/>
    </location>
</feature>
<sequence length="590" mass="64448">MKTIITSLAIILCLHSSIAQTDSAQNNNSLTEISQVQRTALLDQLYEEGRALENYGTPLQIEANRMAIKAAWQEINPRFADLYKPVSTEGLLPETMENLSVNGIHNPEIIQEPRTFEATRDWDTDRLLLDEFIDGGVDIDVTQSGDIYISAYQNNIDFGGAFDIIYIYRSLDGGQTFEQWQAANVTAPMRKMEMVTISGTGDEYVLMYLTTDSENFQAWRWNTTTGDFVAQVISSDVTDFSVDRNFPTNTNAQRVFATYLKDDGGCATEVFSARSTAGSYGLDWTDEVSIDSVCGEQVSFGYGFNGSIYTTYTGATSGNLYVNVNSDYNDPLSWTSRETITTGATEESVNPVIKAARTELATDNVLLVTSQRDAGTTDGYRFRLYTRENGAAFTSLFNGVPLPNQSSVQPDLWIRKAAAATDIQLSHTFQIVDASSSNFISSRTYDGAGFPSGETVSDTDVDVWEGFPAAVAETSDDLPCMAFAGTSGGGGFGQGLYFDAKTEIIILNTAENALEGLAYFPNPMRETLHVQTKNTISSVALYTITGAKILEQVEGASNKTSINTASLAAGVYLLEVRSDNQSGTYKVIKQ</sequence>
<evidence type="ECO:0000259" key="3">
    <source>
        <dbReference type="Pfam" id="PF18962"/>
    </source>
</evidence>
<dbReference type="Proteomes" id="UP000505306">
    <property type="component" value="Chromosome"/>
</dbReference>
<dbReference type="RefSeq" id="WP_164679716.1">
    <property type="nucleotide sequence ID" value="NZ_CP049057.1"/>
</dbReference>
<keyword evidence="1 2" id="KW-0732">Signal</keyword>
<gene>
    <name evidence="4" type="ORF">G5B37_09040</name>
</gene>
<protein>
    <submittedName>
        <fullName evidence="4">T9SS type A sorting domain-containing protein</fullName>
    </submittedName>
</protein>
<proteinExistence type="predicted"/>
<name>A0A6G6GMR5_9FLAO</name>